<dbReference type="Proteomes" id="UP001271769">
    <property type="component" value="Unassembled WGS sequence"/>
</dbReference>
<organism evidence="2 3">
    <name type="scientific">Dongia rigui</name>
    <dbReference type="NCBI Taxonomy" id="940149"/>
    <lineage>
        <taxon>Bacteria</taxon>
        <taxon>Pseudomonadati</taxon>
        <taxon>Pseudomonadota</taxon>
        <taxon>Alphaproteobacteria</taxon>
        <taxon>Rhodospirillales</taxon>
        <taxon>Dongiaceae</taxon>
        <taxon>Dongia</taxon>
    </lineage>
</organism>
<feature type="chain" id="PRO_5045766945" evidence="1">
    <location>
        <begin position="20"/>
        <end position="96"/>
    </location>
</feature>
<keyword evidence="3" id="KW-1185">Reference proteome</keyword>
<feature type="signal peptide" evidence="1">
    <location>
        <begin position="1"/>
        <end position="19"/>
    </location>
</feature>
<dbReference type="EMBL" id="JAXCLX010000001">
    <property type="protein sequence ID" value="MDY0871043.1"/>
    <property type="molecule type" value="Genomic_DNA"/>
</dbReference>
<keyword evidence="1" id="KW-0732">Signal</keyword>
<name>A0ABU5DUQ4_9PROT</name>
<dbReference type="RefSeq" id="WP_320499412.1">
    <property type="nucleotide sequence ID" value="NZ_JAXCLX010000001.1"/>
</dbReference>
<proteinExistence type="predicted"/>
<evidence type="ECO:0000313" key="3">
    <source>
        <dbReference type="Proteomes" id="UP001271769"/>
    </source>
</evidence>
<protein>
    <submittedName>
        <fullName evidence="2">Uncharacterized protein</fullName>
    </submittedName>
</protein>
<sequence>MPAAALAALGLAMVAGVQMMPRAVANAPVAVFVWQGDALASVIGAGGRMLGPGGLPGSIIAIGDTPDFANRLYASGASLVLRADASLGCSAERIGS</sequence>
<accession>A0ABU5DUQ4</accession>
<comment type="caution">
    <text evidence="2">The sequence shown here is derived from an EMBL/GenBank/DDBJ whole genome shotgun (WGS) entry which is preliminary data.</text>
</comment>
<evidence type="ECO:0000256" key="1">
    <source>
        <dbReference type="SAM" id="SignalP"/>
    </source>
</evidence>
<gene>
    <name evidence="2" type="ORF">SMD31_03890</name>
</gene>
<evidence type="ECO:0000313" key="2">
    <source>
        <dbReference type="EMBL" id="MDY0871043.1"/>
    </source>
</evidence>
<reference evidence="2 3" key="1">
    <citation type="journal article" date="2013" name="Antonie Van Leeuwenhoek">
        <title>Dongia rigui sp. nov., isolated from freshwater of a large wetland in Korea.</title>
        <authorList>
            <person name="Baik K.S."/>
            <person name="Hwang Y.M."/>
            <person name="Choi J.S."/>
            <person name="Kwon J."/>
            <person name="Seong C.N."/>
        </authorList>
    </citation>
    <scope>NUCLEOTIDE SEQUENCE [LARGE SCALE GENOMIC DNA]</scope>
    <source>
        <strain evidence="2 3">04SU4-P</strain>
    </source>
</reference>